<dbReference type="NCBIfam" id="TIGR00337">
    <property type="entry name" value="PyrG"/>
    <property type="match status" value="1"/>
</dbReference>
<dbReference type="HAMAP" id="MF_01227">
    <property type="entry name" value="PyrG"/>
    <property type="match status" value="1"/>
</dbReference>
<dbReference type="OrthoDB" id="9801107at2"/>
<dbReference type="FunFam" id="3.40.50.880:FF:000002">
    <property type="entry name" value="CTP synthase"/>
    <property type="match status" value="1"/>
</dbReference>
<dbReference type="EMBL" id="MCIF01000002">
    <property type="protein sequence ID" value="RAQ97419.1"/>
    <property type="molecule type" value="Genomic_DNA"/>
</dbReference>
<keyword evidence="6 11" id="KW-0067">ATP-binding</keyword>
<dbReference type="RefSeq" id="WP_112431769.1">
    <property type="nucleotide sequence ID" value="NZ_MCIF01000002.1"/>
</dbReference>
<comment type="catalytic activity">
    <reaction evidence="10 11">
        <text>UTP + L-glutamine + ATP + H2O = CTP + L-glutamate + ADP + phosphate + 2 H(+)</text>
        <dbReference type="Rhea" id="RHEA:26426"/>
        <dbReference type="ChEBI" id="CHEBI:15377"/>
        <dbReference type="ChEBI" id="CHEBI:15378"/>
        <dbReference type="ChEBI" id="CHEBI:29985"/>
        <dbReference type="ChEBI" id="CHEBI:30616"/>
        <dbReference type="ChEBI" id="CHEBI:37563"/>
        <dbReference type="ChEBI" id="CHEBI:43474"/>
        <dbReference type="ChEBI" id="CHEBI:46398"/>
        <dbReference type="ChEBI" id="CHEBI:58359"/>
        <dbReference type="ChEBI" id="CHEBI:456216"/>
        <dbReference type="EC" id="6.3.4.2"/>
    </reaction>
</comment>
<dbReference type="SUPFAM" id="SSF52317">
    <property type="entry name" value="Class I glutamine amidotransferase-like"/>
    <property type="match status" value="1"/>
</dbReference>
<feature type="region of interest" description="Disordered" evidence="12">
    <location>
        <begin position="537"/>
        <end position="569"/>
    </location>
</feature>
<dbReference type="PANTHER" id="PTHR11550">
    <property type="entry name" value="CTP SYNTHASE"/>
    <property type="match status" value="1"/>
</dbReference>
<dbReference type="InterPro" id="IPR027417">
    <property type="entry name" value="P-loop_NTPase"/>
</dbReference>
<comment type="catalytic activity">
    <reaction evidence="11">
        <text>UTP + NH4(+) + ATP = CTP + ADP + phosphate + 2 H(+)</text>
        <dbReference type="Rhea" id="RHEA:16597"/>
        <dbReference type="ChEBI" id="CHEBI:15378"/>
        <dbReference type="ChEBI" id="CHEBI:28938"/>
        <dbReference type="ChEBI" id="CHEBI:30616"/>
        <dbReference type="ChEBI" id="CHEBI:37563"/>
        <dbReference type="ChEBI" id="CHEBI:43474"/>
        <dbReference type="ChEBI" id="CHEBI:46398"/>
        <dbReference type="ChEBI" id="CHEBI:456216"/>
    </reaction>
</comment>
<feature type="domain" description="Glutamine amidotransferase" evidence="13">
    <location>
        <begin position="302"/>
        <end position="528"/>
    </location>
</feature>
<dbReference type="PROSITE" id="PS51273">
    <property type="entry name" value="GATASE_TYPE_1"/>
    <property type="match status" value="1"/>
</dbReference>
<evidence type="ECO:0000259" key="13">
    <source>
        <dbReference type="Pfam" id="PF00117"/>
    </source>
</evidence>
<evidence type="ECO:0000256" key="10">
    <source>
        <dbReference type="ARBA" id="ARBA00047781"/>
    </source>
</evidence>
<feature type="binding site" evidence="11">
    <location>
        <position position="141"/>
    </location>
    <ligand>
        <name>Mg(2+)</name>
        <dbReference type="ChEBI" id="CHEBI:18420"/>
    </ligand>
</feature>
<dbReference type="CDD" id="cd03113">
    <property type="entry name" value="CTPS_N"/>
    <property type="match status" value="1"/>
</dbReference>
<comment type="similarity">
    <text evidence="2 11">Belongs to the CTP synthase family.</text>
</comment>
<dbReference type="PANTHER" id="PTHR11550:SF0">
    <property type="entry name" value="CTP SYNTHASE-RELATED"/>
    <property type="match status" value="1"/>
</dbReference>
<feature type="active site" evidence="11">
    <location>
        <position position="511"/>
    </location>
</feature>
<evidence type="ECO:0000256" key="4">
    <source>
        <dbReference type="ARBA" id="ARBA00022723"/>
    </source>
</evidence>
<dbReference type="GO" id="GO:0005829">
    <property type="term" value="C:cytosol"/>
    <property type="evidence" value="ECO:0007669"/>
    <property type="project" value="TreeGrafter"/>
</dbReference>
<evidence type="ECO:0000256" key="6">
    <source>
        <dbReference type="ARBA" id="ARBA00022840"/>
    </source>
</evidence>
<evidence type="ECO:0000256" key="8">
    <source>
        <dbReference type="ARBA" id="ARBA00022962"/>
    </source>
</evidence>
<feature type="binding site" evidence="11">
    <location>
        <position position="71"/>
    </location>
    <ligand>
        <name>ATP</name>
        <dbReference type="ChEBI" id="CHEBI:30616"/>
    </ligand>
</feature>
<dbReference type="Proteomes" id="UP000248706">
    <property type="component" value="Unassembled WGS sequence"/>
</dbReference>
<evidence type="ECO:0000256" key="5">
    <source>
        <dbReference type="ARBA" id="ARBA00022741"/>
    </source>
</evidence>
<dbReference type="GO" id="GO:0097268">
    <property type="term" value="C:cytoophidium"/>
    <property type="evidence" value="ECO:0007669"/>
    <property type="project" value="UniProtKB-ARBA"/>
</dbReference>
<feature type="region of interest" description="Amidoligase domain" evidence="11">
    <location>
        <begin position="1"/>
        <end position="267"/>
    </location>
</feature>
<dbReference type="GO" id="GO:0004359">
    <property type="term" value="F:glutaminase activity"/>
    <property type="evidence" value="ECO:0007669"/>
    <property type="project" value="RHEA"/>
</dbReference>
<evidence type="ECO:0000256" key="2">
    <source>
        <dbReference type="ARBA" id="ARBA00007533"/>
    </source>
</evidence>
<comment type="caution">
    <text evidence="15">The sequence shown here is derived from an EMBL/GenBank/DDBJ whole genome shotgun (WGS) entry which is preliminary data.</text>
</comment>
<dbReference type="Pfam" id="PF00117">
    <property type="entry name" value="GATase"/>
    <property type="match status" value="1"/>
</dbReference>
<keyword evidence="16" id="KW-1185">Reference proteome</keyword>
<feature type="binding site" evidence="11">
    <location>
        <position position="13"/>
    </location>
    <ligand>
        <name>UTP</name>
        <dbReference type="ChEBI" id="CHEBI:46398"/>
    </ligand>
</feature>
<name>A0A328VJZ6_9CHLR</name>
<dbReference type="NCBIfam" id="NF003792">
    <property type="entry name" value="PRK05380.1"/>
    <property type="match status" value="1"/>
</dbReference>
<dbReference type="GO" id="GO:0044210">
    <property type="term" value="P:'de novo' CTP biosynthetic process"/>
    <property type="evidence" value="ECO:0007669"/>
    <property type="project" value="UniProtKB-UniRule"/>
</dbReference>
<proteinExistence type="inferred from homology"/>
<dbReference type="Gene3D" id="3.40.50.880">
    <property type="match status" value="1"/>
</dbReference>
<dbReference type="SUPFAM" id="SSF52540">
    <property type="entry name" value="P-loop containing nucleoside triphosphate hydrolases"/>
    <property type="match status" value="1"/>
</dbReference>
<feature type="binding site" evidence="11">
    <location>
        <position position="13"/>
    </location>
    <ligand>
        <name>CTP</name>
        <dbReference type="ChEBI" id="CHEBI:37563"/>
        <note>allosteric inhibitor</note>
    </ligand>
</feature>
<evidence type="ECO:0000256" key="11">
    <source>
        <dbReference type="HAMAP-Rule" id="MF_01227"/>
    </source>
</evidence>
<comment type="pathway">
    <text evidence="1 11">Pyrimidine metabolism; CTP biosynthesis via de novo pathway; CTP from UDP: step 2/2.</text>
</comment>
<feature type="domain" description="CTP synthase N-terminal" evidence="14">
    <location>
        <begin position="3"/>
        <end position="267"/>
    </location>
</feature>
<evidence type="ECO:0000259" key="14">
    <source>
        <dbReference type="Pfam" id="PF06418"/>
    </source>
</evidence>
<evidence type="ECO:0000256" key="7">
    <source>
        <dbReference type="ARBA" id="ARBA00022842"/>
    </source>
</evidence>
<dbReference type="EC" id="6.3.4.2" evidence="11"/>
<dbReference type="InterPro" id="IPR033828">
    <property type="entry name" value="GATase1_CTP_Synthase"/>
</dbReference>
<gene>
    <name evidence="11" type="primary">pyrG</name>
    <name evidence="15" type="ORF">A4R35_17915</name>
</gene>
<evidence type="ECO:0000256" key="3">
    <source>
        <dbReference type="ARBA" id="ARBA00022598"/>
    </source>
</evidence>
<dbReference type="GO" id="GO:0042802">
    <property type="term" value="F:identical protein binding"/>
    <property type="evidence" value="ECO:0007669"/>
    <property type="project" value="TreeGrafter"/>
</dbReference>
<protein>
    <recommendedName>
        <fullName evidence="11">CTP synthase</fullName>
        <ecNumber evidence="11">6.3.4.2</ecNumber>
    </recommendedName>
    <alternativeName>
        <fullName evidence="11">Cytidine 5'-triphosphate synthase</fullName>
    </alternativeName>
    <alternativeName>
        <fullName evidence="11">Cytidine triphosphate synthetase</fullName>
        <shortName evidence="11">CTP synthetase</shortName>
        <shortName evidence="11">CTPS</shortName>
    </alternativeName>
    <alternativeName>
        <fullName evidence="11">UTP--ammonia ligase</fullName>
    </alternativeName>
</protein>
<sequence>MSKFIFVTGGVASSVGKGISVASIGRLLKNRGISVSIMKLDPYINVDPGTMSPYQHGEVFVTDDGAETDLDLGHYERFTDEPAYQANNVTTGQVYATVISKERRGEYLGGTIQVIPHITNEIKERIHNVARRSDADVVIVEVGGTVGDIEGEPFLEAIRQMRKDVGRANVLYLHVTLLPYLGATRELKTKPTQHSVKELLRVGIQPDVILCRSDYPVSEELREKIALFCNVETRAVVPLLTVETIYEIPLILEEAGLGDYLVQALSLPAHPPRMEEWRALVEKIKKPRPALTVGLVGKYVELHDAYLSVAEALRHAGWYHDVDVQIKWINSEALEKMGEAYTEALEDVHGIIVPGGFGPRGVEGKIKAAGYARRTHTPYLGLCLGMQVSVIEFARNVLGLEGANSSEFDPHSPHPVIDLMPTQRHISEKGGTMRLGNWVCCLIPGTRAYQAYGEAIVFERHRHRYEFNNEYRKRMEAHGLVISGRSADNSLVEIIELADHPWFVASQFHPEFKSRPNRPHPLFRDFIAACKRHAGLSASSSEPGESVARVGITRTPEGVASDSRLEMSK</sequence>
<feature type="binding site" evidence="11">
    <location>
        <position position="54"/>
    </location>
    <ligand>
        <name>L-glutamine</name>
        <dbReference type="ChEBI" id="CHEBI:58359"/>
    </ligand>
</feature>
<feature type="binding site" evidence="11">
    <location>
        <begin position="384"/>
        <end position="387"/>
    </location>
    <ligand>
        <name>L-glutamine</name>
        <dbReference type="ChEBI" id="CHEBI:58359"/>
    </ligand>
</feature>
<dbReference type="InterPro" id="IPR017456">
    <property type="entry name" value="CTP_synthase_N"/>
</dbReference>
<feature type="binding site" evidence="11">
    <location>
        <begin position="188"/>
        <end position="193"/>
    </location>
    <ligand>
        <name>CTP</name>
        <dbReference type="ChEBI" id="CHEBI:37563"/>
        <note>allosteric inhibitor</note>
    </ligand>
</feature>
<evidence type="ECO:0000256" key="9">
    <source>
        <dbReference type="ARBA" id="ARBA00022975"/>
    </source>
</evidence>
<keyword evidence="5 11" id="KW-0547">Nucleotide-binding</keyword>
<feature type="binding site" evidence="11">
    <location>
        <begin position="148"/>
        <end position="150"/>
    </location>
    <ligand>
        <name>CTP</name>
        <dbReference type="ChEBI" id="CHEBI:37563"/>
        <note>allosteric inhibitor</note>
    </ligand>
</feature>
<dbReference type="FunFam" id="3.40.50.300:FF:000009">
    <property type="entry name" value="CTP synthase"/>
    <property type="match status" value="1"/>
</dbReference>
<reference evidence="15 16" key="1">
    <citation type="submission" date="2016-08" db="EMBL/GenBank/DDBJ databases">
        <title>Analysis of Carbohydrate Active Enzymes in Thermogemmatispora T81 Reveals Carbohydrate Degradation Ability.</title>
        <authorList>
            <person name="Tomazini A."/>
            <person name="Lal S."/>
            <person name="Stott M."/>
            <person name="Henrissat B."/>
            <person name="Polikarpov I."/>
            <person name="Sparling R."/>
            <person name="Levin D.B."/>
        </authorList>
    </citation>
    <scope>NUCLEOTIDE SEQUENCE [LARGE SCALE GENOMIC DNA]</scope>
    <source>
        <strain evidence="15 16">T81</strain>
    </source>
</reference>
<feature type="binding site" evidence="11">
    <location>
        <begin position="188"/>
        <end position="193"/>
    </location>
    <ligand>
        <name>UTP</name>
        <dbReference type="ChEBI" id="CHEBI:46398"/>
    </ligand>
</feature>
<keyword evidence="9 11" id="KW-0665">Pyrimidine biosynthesis</keyword>
<dbReference type="InterPro" id="IPR029062">
    <property type="entry name" value="Class_I_gatase-like"/>
</dbReference>
<evidence type="ECO:0000313" key="15">
    <source>
        <dbReference type="EMBL" id="RAQ97419.1"/>
    </source>
</evidence>
<dbReference type="GO" id="GO:0046872">
    <property type="term" value="F:metal ion binding"/>
    <property type="evidence" value="ECO:0007669"/>
    <property type="project" value="UniProtKB-KW"/>
</dbReference>
<comment type="function">
    <text evidence="11">Catalyzes the ATP-dependent amination of UTP to CTP with either L-glutamine or ammonia as the source of nitrogen. Regulates intracellular CTP levels through interactions with the four ribonucleotide triphosphates.</text>
</comment>
<accession>A0A328VJZ6</accession>
<feature type="binding site" evidence="11">
    <location>
        <position position="224"/>
    </location>
    <ligand>
        <name>CTP</name>
        <dbReference type="ChEBI" id="CHEBI:37563"/>
        <note>allosteric inhibitor</note>
    </ligand>
</feature>
<dbReference type="CDD" id="cd01746">
    <property type="entry name" value="GATase1_CTP_Synthase"/>
    <property type="match status" value="1"/>
</dbReference>
<dbReference type="UniPathway" id="UPA00159">
    <property type="reaction ID" value="UER00277"/>
</dbReference>
<feature type="binding site" evidence="11">
    <location>
        <position position="224"/>
    </location>
    <ligand>
        <name>UTP</name>
        <dbReference type="ChEBI" id="CHEBI:46398"/>
    </ligand>
</feature>
<dbReference type="AlphaFoldDB" id="A0A328VJZ6"/>
<dbReference type="InterPro" id="IPR004468">
    <property type="entry name" value="CTP_synthase"/>
</dbReference>
<comment type="caution">
    <text evidence="11">Lacks conserved residue(s) required for the propagation of feature annotation.</text>
</comment>
<evidence type="ECO:0000256" key="12">
    <source>
        <dbReference type="SAM" id="MobiDB-lite"/>
    </source>
</evidence>
<feature type="binding site" evidence="11">
    <location>
        <position position="407"/>
    </location>
    <ligand>
        <name>L-glutamine</name>
        <dbReference type="ChEBI" id="CHEBI:58359"/>
    </ligand>
</feature>
<feature type="binding site" evidence="11">
    <location>
        <position position="71"/>
    </location>
    <ligand>
        <name>Mg(2+)</name>
        <dbReference type="ChEBI" id="CHEBI:18420"/>
    </ligand>
</feature>
<feature type="binding site" evidence="11">
    <location>
        <begin position="14"/>
        <end position="19"/>
    </location>
    <ligand>
        <name>ATP</name>
        <dbReference type="ChEBI" id="CHEBI:30616"/>
    </ligand>
</feature>
<dbReference type="Pfam" id="PF06418">
    <property type="entry name" value="CTP_synth_N"/>
    <property type="match status" value="1"/>
</dbReference>
<keyword evidence="7 11" id="KW-0460">Magnesium</keyword>
<dbReference type="GO" id="GO:0019856">
    <property type="term" value="P:pyrimidine nucleobase biosynthetic process"/>
    <property type="evidence" value="ECO:0007669"/>
    <property type="project" value="TreeGrafter"/>
</dbReference>
<feature type="active site" evidence="11">
    <location>
        <position position="509"/>
    </location>
</feature>
<feature type="binding site" evidence="11">
    <location>
        <position position="356"/>
    </location>
    <ligand>
        <name>L-glutamine</name>
        <dbReference type="ChEBI" id="CHEBI:58359"/>
    </ligand>
</feature>
<keyword evidence="4 11" id="KW-0479">Metal-binding</keyword>
<feature type="binding site" evidence="11">
    <location>
        <position position="242"/>
    </location>
    <ligand>
        <name>ATP</name>
        <dbReference type="ChEBI" id="CHEBI:30616"/>
    </ligand>
</feature>
<comment type="catalytic activity">
    <reaction evidence="11">
        <text>L-glutamine + H2O = L-glutamate + NH4(+)</text>
        <dbReference type="Rhea" id="RHEA:15889"/>
        <dbReference type="ChEBI" id="CHEBI:15377"/>
        <dbReference type="ChEBI" id="CHEBI:28938"/>
        <dbReference type="ChEBI" id="CHEBI:29985"/>
        <dbReference type="ChEBI" id="CHEBI:58359"/>
    </reaction>
</comment>
<comment type="subunit">
    <text evidence="11">Homotetramer.</text>
</comment>
<keyword evidence="8 11" id="KW-0315">Glutamine amidotransferase</keyword>
<organism evidence="15 16">
    <name type="scientific">Thermogemmatispora tikiterensis</name>
    <dbReference type="NCBI Taxonomy" id="1825093"/>
    <lineage>
        <taxon>Bacteria</taxon>
        <taxon>Bacillati</taxon>
        <taxon>Chloroflexota</taxon>
        <taxon>Ktedonobacteria</taxon>
        <taxon>Thermogemmatisporales</taxon>
        <taxon>Thermogemmatisporaceae</taxon>
        <taxon>Thermogemmatispora</taxon>
    </lineage>
</organism>
<feature type="active site" description="Nucleophile; for glutamine hydrolysis" evidence="11">
    <location>
        <position position="383"/>
    </location>
</feature>
<comment type="miscellaneous">
    <text evidence="11">CTPSs have evolved a hybrid strategy for distinguishing between UTP and CTP. The overlapping regions of the product feedback inhibitory and substrate sites recognize a common feature in both compounds, the triphosphate moiety. To differentiate isosteric substrate and product pyrimidine rings, an additional pocket far from the expected kinase/ligase catalytic site, specifically recognizes the cytosine and ribose portions of the product inhibitor.</text>
</comment>
<feature type="binding site" evidence="11">
    <location>
        <position position="464"/>
    </location>
    <ligand>
        <name>L-glutamine</name>
        <dbReference type="ChEBI" id="CHEBI:58359"/>
    </ligand>
</feature>
<dbReference type="InterPro" id="IPR017926">
    <property type="entry name" value="GATASE"/>
</dbReference>
<dbReference type="GO" id="GO:0003883">
    <property type="term" value="F:CTP synthase activity"/>
    <property type="evidence" value="ECO:0007669"/>
    <property type="project" value="UniProtKB-UniRule"/>
</dbReference>
<dbReference type="Gene3D" id="3.40.50.300">
    <property type="entry name" value="P-loop containing nucleotide triphosphate hydrolases"/>
    <property type="match status" value="1"/>
</dbReference>
<comment type="activity regulation">
    <text evidence="11">Allosterically activated by GTP, when glutamine is the substrate; GTP has no effect on the reaction when ammonia is the substrate. The allosteric effector GTP functions by stabilizing the protein conformation that binds the tetrahedral intermediate(s) formed during glutamine hydrolysis. Inhibited by the product CTP, via allosteric rather than competitive inhibition.</text>
</comment>
<keyword evidence="3 11" id="KW-0436">Ligase</keyword>
<evidence type="ECO:0000256" key="1">
    <source>
        <dbReference type="ARBA" id="ARBA00005171"/>
    </source>
</evidence>
<evidence type="ECO:0000313" key="16">
    <source>
        <dbReference type="Proteomes" id="UP000248706"/>
    </source>
</evidence>
<dbReference type="GO" id="GO:0005524">
    <property type="term" value="F:ATP binding"/>
    <property type="evidence" value="ECO:0007669"/>
    <property type="project" value="UniProtKB-KW"/>
</dbReference>